<keyword evidence="3 7" id="KW-0812">Transmembrane</keyword>
<feature type="transmembrane region" description="Helical" evidence="7">
    <location>
        <begin position="792"/>
        <end position="813"/>
    </location>
</feature>
<evidence type="ECO:0000259" key="8">
    <source>
        <dbReference type="Pfam" id="PF02687"/>
    </source>
</evidence>
<dbReference type="Pfam" id="PF02687">
    <property type="entry name" value="FtsX"/>
    <property type="match status" value="2"/>
</dbReference>
<accession>A0ABY6HTV4</accession>
<feature type="domain" description="ABC3 transporter permease C-terminal" evidence="8">
    <location>
        <begin position="703"/>
        <end position="819"/>
    </location>
</feature>
<evidence type="ECO:0000256" key="7">
    <source>
        <dbReference type="SAM" id="Phobius"/>
    </source>
</evidence>
<feature type="domain" description="ABC3 transporter permease C-terminal" evidence="8">
    <location>
        <begin position="291"/>
        <end position="409"/>
    </location>
</feature>
<dbReference type="Proteomes" id="UP001208689">
    <property type="component" value="Chromosome"/>
</dbReference>
<feature type="transmembrane region" description="Helical" evidence="7">
    <location>
        <begin position="332"/>
        <end position="358"/>
    </location>
</feature>
<feature type="transmembrane region" description="Helical" evidence="7">
    <location>
        <begin position="749"/>
        <end position="772"/>
    </location>
</feature>
<evidence type="ECO:0000256" key="3">
    <source>
        <dbReference type="ARBA" id="ARBA00022692"/>
    </source>
</evidence>
<name>A0ABY6HTV4_9ARCH</name>
<proteinExistence type="inferred from homology"/>
<dbReference type="InterPro" id="IPR003838">
    <property type="entry name" value="ABC3_permease_C"/>
</dbReference>
<evidence type="ECO:0000256" key="6">
    <source>
        <dbReference type="ARBA" id="ARBA00038076"/>
    </source>
</evidence>
<feature type="transmembrane region" description="Helical" evidence="7">
    <location>
        <begin position="387"/>
        <end position="410"/>
    </location>
</feature>
<keyword evidence="5 7" id="KW-0472">Membrane</keyword>
<gene>
    <name evidence="9" type="ORF">NEF87_003229</name>
</gene>
<dbReference type="InterPro" id="IPR050250">
    <property type="entry name" value="Macrolide_Exporter_MacB"/>
</dbReference>
<protein>
    <recommendedName>
        <fullName evidence="8">ABC3 transporter permease C-terminal domain-containing protein</fullName>
    </recommendedName>
</protein>
<dbReference type="EMBL" id="CP104013">
    <property type="protein sequence ID" value="UYP46944.1"/>
    <property type="molecule type" value="Genomic_DNA"/>
</dbReference>
<comment type="similarity">
    <text evidence="6">Belongs to the ABC-4 integral membrane protein family.</text>
</comment>
<evidence type="ECO:0000313" key="9">
    <source>
        <dbReference type="EMBL" id="UYP46944.1"/>
    </source>
</evidence>
<dbReference type="PANTHER" id="PTHR30572:SF4">
    <property type="entry name" value="ABC TRANSPORTER PERMEASE YTRF"/>
    <property type="match status" value="1"/>
</dbReference>
<evidence type="ECO:0000256" key="4">
    <source>
        <dbReference type="ARBA" id="ARBA00022989"/>
    </source>
</evidence>
<keyword evidence="10" id="KW-1185">Reference proteome</keyword>
<feature type="transmembrane region" description="Helical" evidence="7">
    <location>
        <begin position="288"/>
        <end position="312"/>
    </location>
</feature>
<evidence type="ECO:0000256" key="1">
    <source>
        <dbReference type="ARBA" id="ARBA00004651"/>
    </source>
</evidence>
<keyword evidence="4 7" id="KW-1133">Transmembrane helix</keyword>
<keyword evidence="2" id="KW-1003">Cell membrane</keyword>
<comment type="subcellular location">
    <subcellularLocation>
        <location evidence="1">Cell membrane</location>
        <topology evidence="1">Multi-pass membrane protein</topology>
    </subcellularLocation>
</comment>
<evidence type="ECO:0000313" key="10">
    <source>
        <dbReference type="Proteomes" id="UP001208689"/>
    </source>
</evidence>
<evidence type="ECO:0000256" key="5">
    <source>
        <dbReference type="ARBA" id="ARBA00023136"/>
    </source>
</evidence>
<feature type="transmembrane region" description="Helical" evidence="7">
    <location>
        <begin position="462"/>
        <end position="484"/>
    </location>
</feature>
<sequence length="829" mass="93401">MTTNILLKRLGRDLKRHKGQVIILTLILSFGGTAWIGMGLMLGWREDNINHFYQTTNLDDGLIDLSETGGVDASLLLSTLENFSKYDQMQTFSIRLRISLTYEMVDSSSDTKNYYRGYLYGLQDSLILDGDIDTLLSNQGDFLKIPTNSSEITNKIVLNQMFMDEIDLQFPQEVLAHLGAQNKYVNVVGSVNSPEWVTTMDPESTSLGLSRNFAIGYCRLSELQTWIGRPTLVNEVVIIWKEGFNTDEMGNELESYLKSQSIDGTYESRMEHPVYIMIEEDIETDRQLFTFLAAFVFLVAIFAIQISLNRIITQQRREIGISLSLGDTKGKILLQFLSYSGLISIFSIVFSLVGGWFFGQSMDVINQQFYPLPNWENMIITQPFYEAWLLCLGAAFISSIIPAVRASNLLPIQAMRSDPSVDAKGGSERKIFSRVIIAIFGFTMTIKMGLRNILRSRKRSLGAIIGFGLSIGLVLGTIGVFSCLDNAVEIQKNEMGQWDAKVEFAFPIPLAMIDHELEEIKENFTITSNFTSLSYFSSLQEGGDITPEEDQLIQVTSYSTFQQIPITVTEGHFPSAADELLISARFAEEQGISLGEEITIEHIQFNGTEINIKNTSLTVAGFHSMGIKIITYFEWETMQDLFNLKDSANVLYLSLDSYNRTELLDELYANPYMKSVNFQEQLGDEFRAVFNDFTGLMDMIRYLCYAVGLGVITLTSMISRYEREREIGTMVTLGCPNYKIFNQMLFEGVILSLLGIVFGCGLAWVILDGILVPLMANMFDVIVINAFIPVNLWINTIITALGLSVASQFPLIWQLKKINLVKATKIRDF</sequence>
<evidence type="ECO:0000256" key="2">
    <source>
        <dbReference type="ARBA" id="ARBA00022475"/>
    </source>
</evidence>
<dbReference type="PANTHER" id="PTHR30572">
    <property type="entry name" value="MEMBRANE COMPONENT OF TRANSPORTER-RELATED"/>
    <property type="match status" value="1"/>
</dbReference>
<reference evidence="9" key="1">
    <citation type="submission" date="2022-09" db="EMBL/GenBank/DDBJ databases">
        <title>Actin cytoskeleton and complex cell architecture in an #Asgard archaeon.</title>
        <authorList>
            <person name="Ponce Toledo R.I."/>
            <person name="Schleper C."/>
            <person name="Rodrigues Oliveira T."/>
            <person name="Wollweber F."/>
            <person name="Xu J."/>
            <person name="Rittmann S."/>
            <person name="Klingl A."/>
            <person name="Pilhofer M."/>
        </authorList>
    </citation>
    <scope>NUCLEOTIDE SEQUENCE</scope>
    <source>
        <strain evidence="9">B-35</strain>
    </source>
</reference>
<organism evidence="9 10">
    <name type="scientific">Candidatus Lokiarchaeum ossiferum</name>
    <dbReference type="NCBI Taxonomy" id="2951803"/>
    <lineage>
        <taxon>Archaea</taxon>
        <taxon>Promethearchaeati</taxon>
        <taxon>Promethearchaeota</taxon>
        <taxon>Promethearchaeia</taxon>
        <taxon>Promethearchaeales</taxon>
        <taxon>Promethearchaeaceae</taxon>
        <taxon>Candidatus Lokiarchaeum</taxon>
    </lineage>
</organism>
<feature type="transmembrane region" description="Helical" evidence="7">
    <location>
        <begin position="21"/>
        <end position="44"/>
    </location>
</feature>